<feature type="coiled-coil region" evidence="2">
    <location>
        <begin position="670"/>
        <end position="732"/>
    </location>
</feature>
<dbReference type="InterPro" id="IPR001878">
    <property type="entry name" value="Znf_CCHC"/>
</dbReference>
<dbReference type="Pfam" id="PF00098">
    <property type="entry name" value="zf-CCHC"/>
    <property type="match status" value="1"/>
</dbReference>
<feature type="domain" description="CCHC-type" evidence="4">
    <location>
        <begin position="552"/>
        <end position="566"/>
    </location>
</feature>
<feature type="compositionally biased region" description="Polar residues" evidence="3">
    <location>
        <begin position="480"/>
        <end position="494"/>
    </location>
</feature>
<evidence type="ECO:0000313" key="6">
    <source>
        <dbReference type="Proteomes" id="UP000595140"/>
    </source>
</evidence>
<evidence type="ECO:0000256" key="3">
    <source>
        <dbReference type="SAM" id="MobiDB-lite"/>
    </source>
</evidence>
<gene>
    <name evidence="5" type="ORF">CCAM_LOCUS30479</name>
</gene>
<keyword evidence="6" id="KW-1185">Reference proteome</keyword>
<proteinExistence type="predicted"/>
<dbReference type="OrthoDB" id="1749249at2759"/>
<protein>
    <recommendedName>
        <fullName evidence="4">CCHC-type domain-containing protein</fullName>
    </recommendedName>
</protein>
<dbReference type="GO" id="GO:0008270">
    <property type="term" value="F:zinc ion binding"/>
    <property type="evidence" value="ECO:0007669"/>
    <property type="project" value="UniProtKB-KW"/>
</dbReference>
<name>A0A484MID1_9ASTE</name>
<feature type="compositionally biased region" description="Polar residues" evidence="3">
    <location>
        <begin position="8"/>
        <end position="25"/>
    </location>
</feature>
<dbReference type="InterPro" id="IPR036875">
    <property type="entry name" value="Znf_CCHC_sf"/>
</dbReference>
<dbReference type="PANTHER" id="PTHR35317:SF23">
    <property type="entry name" value="OS04G0629600 PROTEIN"/>
    <property type="match status" value="1"/>
</dbReference>
<keyword evidence="1" id="KW-0862">Zinc</keyword>
<organism evidence="5 6">
    <name type="scientific">Cuscuta campestris</name>
    <dbReference type="NCBI Taxonomy" id="132261"/>
    <lineage>
        <taxon>Eukaryota</taxon>
        <taxon>Viridiplantae</taxon>
        <taxon>Streptophyta</taxon>
        <taxon>Embryophyta</taxon>
        <taxon>Tracheophyta</taxon>
        <taxon>Spermatophyta</taxon>
        <taxon>Magnoliopsida</taxon>
        <taxon>eudicotyledons</taxon>
        <taxon>Gunneridae</taxon>
        <taxon>Pentapetalae</taxon>
        <taxon>asterids</taxon>
        <taxon>lamiids</taxon>
        <taxon>Solanales</taxon>
        <taxon>Convolvulaceae</taxon>
        <taxon>Cuscuteae</taxon>
        <taxon>Cuscuta</taxon>
        <taxon>Cuscuta subgen. Grammica</taxon>
        <taxon>Cuscuta sect. Cleistogrammica</taxon>
    </lineage>
</organism>
<feature type="region of interest" description="Disordered" evidence="3">
    <location>
        <begin position="1110"/>
        <end position="1181"/>
    </location>
</feature>
<reference evidence="5 6" key="1">
    <citation type="submission" date="2018-04" db="EMBL/GenBank/DDBJ databases">
        <authorList>
            <person name="Vogel A."/>
        </authorList>
    </citation>
    <scope>NUCLEOTIDE SEQUENCE [LARGE SCALE GENOMIC DNA]</scope>
</reference>
<feature type="compositionally biased region" description="Polar residues" evidence="3">
    <location>
        <begin position="1125"/>
        <end position="1135"/>
    </location>
</feature>
<feature type="compositionally biased region" description="Polar residues" evidence="3">
    <location>
        <begin position="1147"/>
        <end position="1156"/>
    </location>
</feature>
<evidence type="ECO:0000259" key="4">
    <source>
        <dbReference type="PROSITE" id="PS50158"/>
    </source>
</evidence>
<dbReference type="PROSITE" id="PS50158">
    <property type="entry name" value="ZF_CCHC"/>
    <property type="match status" value="1"/>
</dbReference>
<feature type="region of interest" description="Disordered" evidence="3">
    <location>
        <begin position="745"/>
        <end position="787"/>
    </location>
</feature>
<dbReference type="Pfam" id="PF14223">
    <property type="entry name" value="Retrotran_gag_2"/>
    <property type="match status" value="1"/>
</dbReference>
<evidence type="ECO:0000256" key="1">
    <source>
        <dbReference type="PROSITE-ProRule" id="PRU00047"/>
    </source>
</evidence>
<keyword evidence="1" id="KW-0479">Metal-binding</keyword>
<dbReference type="EMBL" id="OOIL02003625">
    <property type="protein sequence ID" value="VFQ88703.1"/>
    <property type="molecule type" value="Genomic_DNA"/>
</dbReference>
<feature type="region of interest" description="Disordered" evidence="3">
    <location>
        <begin position="475"/>
        <end position="504"/>
    </location>
</feature>
<dbReference type="Proteomes" id="UP000595140">
    <property type="component" value="Unassembled WGS sequence"/>
</dbReference>
<evidence type="ECO:0000313" key="5">
    <source>
        <dbReference type="EMBL" id="VFQ88703.1"/>
    </source>
</evidence>
<evidence type="ECO:0000256" key="2">
    <source>
        <dbReference type="SAM" id="Coils"/>
    </source>
</evidence>
<feature type="region of interest" description="Disordered" evidence="3">
    <location>
        <begin position="1271"/>
        <end position="1297"/>
    </location>
</feature>
<dbReference type="SUPFAM" id="SSF57756">
    <property type="entry name" value="Retrovirus zinc finger-like domains"/>
    <property type="match status" value="1"/>
</dbReference>
<sequence length="1673" mass="189834">MGKDKSRAGTSGKSKSKSRAPSTTSEECLYYGDGSYLWFDSEEERTRFLTFFSKRVVAPPRIIPERYPELQGYDDLDAQLHQADLWPFVSRARKEINPALIRAFYSNLRSEDDVLYSLVKSTPIELSVEQLGRIAGLPFQGKDVSHYGGEDWVLNNEGLILNELGITELIRHASGRPTIHSANPEGRLVLYIVSRIIKPQKHDHTIMSGEDLKLIHAIMHSAPINWAKFVMINMTIAASTDHDHLLPYRGDGHPLTVQGYDDWKIMMEAHLYALHDCMWMVLEDGPLKIQMENPERNPATPDVVQYIPKPKEKWDDRDCKKHNLDNVAKAAIFKTLDPITFSKIKHLKTAMEIWQGLGKLCEGSEDLGKQKIEVLLEKFKSFKMLPGESFDMLDERFHKILNDLASLNHVLSPKEKNVRLLRSLPTEWYTKATAMEEGRNLENYTVQGLLDELRTYEHELKKKKEEQVTPFPTALMTTPRVPSSEGTCTRNYDTPSSSQPSSSKMENYDEEFAMMVKQFRKFKKFFKKADSVRRPSKGKPQVSDSPPESYLCYNCRKPGHWKSACPYPKVEKYGERERNEKKKKAMVAAESDESSSSSSDEEALVCMERRVEKSNHEDRWTMSEDDTLCLMAKDDADQEVTSQTSCSSSYESIPTSENLFDQFKKMMEDFEEINLKHSSLTEENKLLSEENLKLTEGRKSQLDEITQLKTENESLSEKVKSLNIELGILKSKEAVDKLLETTKQKGREGLGFDPSSSKRKGRTTFIPPKPTAKPNKQKGKGETNRSSQKGYSLEFCKDMASLKNIFTNEVILTGKRIRNIYEVVGANIHFQKLETKFSSPTFYQSYLEMIAAQELSKFLQMEIRLKFEEEVLEFYRNGRVMSIKSKKDPQRMIQVIKSTIGRTNVKLSQKKLGEKLHLPNSGVEIGRFPVKNLDWNAIGISGQAPSGPAKKADLNNDYKLVLELVIACLECGSGGHADDITQERAFIINALITKSKVNWAAHFFKSISKHLGKHNQKYLCQGLYIGHILESMGAASKGKKYEKRYWLYYLSSKGENRARVSATIEECSSDNVPLINLTKTAKRKHVVSPSPSVEAPQNLALVNLEEVEEVSDQGELQRKKKRKVTSPSTSGNVNSDKLKEKELAEETSAQNRSPQQLEEEEIPQVQSLPTPSPQAQIDDDDNQFWNHEDLHLEYLVDTPASEFEVDDEDLAVYKPVFSRATAEQVVLTSEAQADLEATAEEFQIFPETSPAFETQLIQSQVLETLTTPCEISNPTETEIPEKSAEIPEQSTFPETNEEEQAVEVQRNSGEAEKETQMAELEVSKTPIATFEEQNEAEERDSLSRDISNFILDEAEEESERTLSINDEEDVQENAESLLMQLFQRTSSSHQVTNFHFHSSSTPTLPDEIPEIWTKKVQGLIESALASQHASFRQEIEQMEVRYTKLIEKSEEKHSADLNEISKSVHKTLEIISLLSKTVSNTMETYAFDSYLQLKDVDKIKEQIANVTVSLQKQMSLLQMDIRSALEVSSSNQVVTKDYLKVIIDNQKEAFKLFRLLGAKSGNRKMEVILQQHSPSLIPELPIAVKEGEVSYIPSHLNMTNLILEAQQRNPENSAQHLSSSGLDGTEAVGTIAAHFSIDDQTEERRNNIRRIKELCGNMQGISEAAGSSKRKRN</sequence>
<feature type="region of interest" description="Disordered" evidence="3">
    <location>
        <begin position="575"/>
        <end position="603"/>
    </location>
</feature>
<keyword evidence="1" id="KW-0863">Zinc-finger</keyword>
<accession>A0A484MID1</accession>
<dbReference type="SMART" id="SM00343">
    <property type="entry name" value="ZnF_C2HC"/>
    <property type="match status" value="1"/>
</dbReference>
<dbReference type="GO" id="GO:0003676">
    <property type="term" value="F:nucleic acid binding"/>
    <property type="evidence" value="ECO:0007669"/>
    <property type="project" value="InterPro"/>
</dbReference>
<dbReference type="PANTHER" id="PTHR35317">
    <property type="entry name" value="OS04G0629600 PROTEIN"/>
    <property type="match status" value="1"/>
</dbReference>
<feature type="compositionally biased region" description="Polar residues" evidence="3">
    <location>
        <begin position="1164"/>
        <end position="1175"/>
    </location>
</feature>
<dbReference type="Gene3D" id="4.10.60.10">
    <property type="entry name" value="Zinc finger, CCHC-type"/>
    <property type="match status" value="1"/>
</dbReference>
<keyword evidence="2" id="KW-0175">Coiled coil</keyword>
<feature type="region of interest" description="Disordered" evidence="3">
    <location>
        <begin position="1"/>
        <end position="25"/>
    </location>
</feature>